<keyword evidence="3" id="KW-0520">NAD</keyword>
<evidence type="ECO:0000313" key="6">
    <source>
        <dbReference type="Proteomes" id="UP000192455"/>
    </source>
</evidence>
<accession>A0A1R3X7X7</accession>
<dbReference type="Gene3D" id="3.40.50.720">
    <property type="entry name" value="NAD(P)-binding Rossmann-like Domain"/>
    <property type="match status" value="1"/>
</dbReference>
<dbReference type="PANTHER" id="PTHR43103:SF5">
    <property type="entry name" value="4-EPIMERASE, PUTATIVE (AFU_ORTHOLOGUE AFUA_7G00360)-RELATED"/>
    <property type="match status" value="1"/>
</dbReference>
<keyword evidence="2" id="KW-0560">Oxidoreductase</keyword>
<feature type="domain" description="NAD-dependent epimerase/dehydratase" evidence="4">
    <location>
        <begin position="7"/>
        <end position="165"/>
    </location>
</feature>
<evidence type="ECO:0000313" key="5">
    <source>
        <dbReference type="EMBL" id="SIT86828.1"/>
    </source>
</evidence>
<dbReference type="STRING" id="515897.SAMN05421849_2439"/>
<evidence type="ECO:0000256" key="1">
    <source>
        <dbReference type="ARBA" id="ARBA00007637"/>
    </source>
</evidence>
<dbReference type="InterPro" id="IPR036291">
    <property type="entry name" value="NAD(P)-bd_dom_sf"/>
</dbReference>
<dbReference type="InterPro" id="IPR001509">
    <property type="entry name" value="Epimerase_deHydtase"/>
</dbReference>
<dbReference type="AlphaFoldDB" id="A0A1R3X7X7"/>
<dbReference type="Pfam" id="PF01370">
    <property type="entry name" value="Epimerase"/>
    <property type="match status" value="1"/>
</dbReference>
<dbReference type="GO" id="GO:0016491">
    <property type="term" value="F:oxidoreductase activity"/>
    <property type="evidence" value="ECO:0007669"/>
    <property type="project" value="UniProtKB-KW"/>
</dbReference>
<dbReference type="EMBL" id="FTPS01000002">
    <property type="protein sequence ID" value="SIT86828.1"/>
    <property type="molecule type" value="Genomic_DNA"/>
</dbReference>
<dbReference type="SUPFAM" id="SSF51735">
    <property type="entry name" value="NAD(P)-binding Rossmann-fold domains"/>
    <property type="match status" value="1"/>
</dbReference>
<reference evidence="5 6" key="1">
    <citation type="submission" date="2017-01" db="EMBL/GenBank/DDBJ databases">
        <authorList>
            <person name="Mah S.A."/>
            <person name="Swanson W.J."/>
            <person name="Moy G.W."/>
            <person name="Vacquier V.D."/>
        </authorList>
    </citation>
    <scope>NUCLEOTIDE SEQUENCE [LARGE SCALE GENOMIC DNA]</scope>
    <source>
        <strain evidence="5 6">DSM 21219</strain>
    </source>
</reference>
<sequence>MRMVRTLVLGASGRLGGMLRVFWGVRPAVLWQSRRAGMPGALCFDPLDRGALLRAARGAETILCLAGVTPARAAQGANLAENSELALAALRAGAETGARVLLASSAAVYGRGNGGGPVLDEDAPPAPQSAYGRAKAEMEGRARDFAARRGVPLCLLRIGNVVGADAILGGWRPGFVLDRLADGTTPRRSYIGPATFAGVMAGLCGLDAERRSRPDLPQVLNIAAPGAPEMGALLAAAGLPFAWRPAPAEVIPRVELATERLERLVPLAPDVGYPATLVREWRDWRRAAP</sequence>
<dbReference type="Proteomes" id="UP000192455">
    <property type="component" value="Unassembled WGS sequence"/>
</dbReference>
<evidence type="ECO:0000256" key="2">
    <source>
        <dbReference type="ARBA" id="ARBA00023002"/>
    </source>
</evidence>
<name>A0A1R3X7X7_9RHOB</name>
<evidence type="ECO:0000256" key="3">
    <source>
        <dbReference type="ARBA" id="ARBA00023027"/>
    </source>
</evidence>
<proteinExistence type="inferred from homology"/>
<comment type="similarity">
    <text evidence="1">Belongs to the NAD(P)-dependent epimerase/dehydratase family.</text>
</comment>
<evidence type="ECO:0000259" key="4">
    <source>
        <dbReference type="Pfam" id="PF01370"/>
    </source>
</evidence>
<gene>
    <name evidence="5" type="ORF">SAMN05421849_2439</name>
</gene>
<protein>
    <submittedName>
        <fullName evidence="5">NAD dependent epimerase/dehydratase family protein</fullName>
    </submittedName>
</protein>
<organism evidence="5 6">
    <name type="scientific">Pontibaca methylaminivorans</name>
    <dbReference type="NCBI Taxonomy" id="515897"/>
    <lineage>
        <taxon>Bacteria</taxon>
        <taxon>Pseudomonadati</taxon>
        <taxon>Pseudomonadota</taxon>
        <taxon>Alphaproteobacteria</taxon>
        <taxon>Rhodobacterales</taxon>
        <taxon>Roseobacteraceae</taxon>
        <taxon>Pontibaca</taxon>
    </lineage>
</organism>
<keyword evidence="6" id="KW-1185">Reference proteome</keyword>
<dbReference type="OrthoDB" id="7687386at2"/>
<dbReference type="PANTHER" id="PTHR43103">
    <property type="entry name" value="NUCLEOSIDE-DIPHOSPHATE-SUGAR EPIMERASE"/>
    <property type="match status" value="1"/>
</dbReference>